<dbReference type="Pfam" id="PF01327">
    <property type="entry name" value="Pep_deformylase"/>
    <property type="match status" value="1"/>
</dbReference>
<evidence type="ECO:0000256" key="1">
    <source>
        <dbReference type="ARBA" id="ARBA00010759"/>
    </source>
</evidence>
<reference evidence="3 4" key="1">
    <citation type="submission" date="2016-03" db="EMBL/GenBank/DDBJ databases">
        <title>Acinetobacter genomospecies 28 strain ANC 4149.</title>
        <authorList>
            <person name="Radolfova-Krizova L."/>
            <person name="Nemec A."/>
        </authorList>
    </citation>
    <scope>NUCLEOTIDE SEQUENCE [LARGE SCALE GENOMIC DNA]</scope>
    <source>
        <strain evidence="3 4">ANC 4149</strain>
    </source>
</reference>
<dbReference type="PIRSF" id="PIRSF004749">
    <property type="entry name" value="Pep_def"/>
    <property type="match status" value="1"/>
</dbReference>
<comment type="function">
    <text evidence="2">Removes the formyl group from the N-terminal Met of newly synthesized proteins. Requires at least a dipeptide for an efficient rate of reaction. N-terminal L-methionine is a prerequisite for activity but the enzyme has broad specificity at other positions.</text>
</comment>
<dbReference type="GO" id="GO:0046872">
    <property type="term" value="F:metal ion binding"/>
    <property type="evidence" value="ECO:0007669"/>
    <property type="project" value="UniProtKB-KW"/>
</dbReference>
<feature type="binding site" evidence="2">
    <location>
        <position position="103"/>
    </location>
    <ligand>
        <name>Fe cation</name>
        <dbReference type="ChEBI" id="CHEBI:24875"/>
    </ligand>
</feature>
<keyword evidence="2" id="KW-0648">Protein biosynthesis</keyword>
<keyword evidence="4" id="KW-1185">Reference proteome</keyword>
<gene>
    <name evidence="2" type="primary">def</name>
    <name evidence="3" type="ORF">AZH43_00995</name>
</gene>
<organism evidence="3 4">
    <name type="scientific">Acinetobacter pragensis</name>
    <dbReference type="NCBI Taxonomy" id="1806892"/>
    <lineage>
        <taxon>Bacteria</taxon>
        <taxon>Pseudomonadati</taxon>
        <taxon>Pseudomonadota</taxon>
        <taxon>Gammaproteobacteria</taxon>
        <taxon>Moraxellales</taxon>
        <taxon>Moraxellaceae</taxon>
        <taxon>Acinetobacter</taxon>
    </lineage>
</organism>
<comment type="cofactor">
    <cofactor evidence="2">
        <name>Fe(2+)</name>
        <dbReference type="ChEBI" id="CHEBI:29033"/>
    </cofactor>
    <text evidence="2">Binds 1 Fe(2+) ion.</text>
</comment>
<dbReference type="Gene3D" id="3.90.45.10">
    <property type="entry name" value="Peptide deformylase"/>
    <property type="match status" value="1"/>
</dbReference>
<dbReference type="EC" id="3.5.1.88" evidence="2"/>
<dbReference type="PANTHER" id="PTHR10458:SF22">
    <property type="entry name" value="PEPTIDE DEFORMYLASE"/>
    <property type="match status" value="1"/>
</dbReference>
<accession>A0A151Y6Q1</accession>
<dbReference type="AlphaFoldDB" id="A0A151Y6Q1"/>
<dbReference type="NCBIfam" id="NF001159">
    <property type="entry name" value="PRK00150.1-3"/>
    <property type="match status" value="1"/>
</dbReference>
<dbReference type="OrthoDB" id="9804313at2"/>
<dbReference type="NCBIfam" id="TIGR00079">
    <property type="entry name" value="pept_deformyl"/>
    <property type="match status" value="1"/>
</dbReference>
<dbReference type="PRINTS" id="PR01576">
    <property type="entry name" value="PDEFORMYLASE"/>
</dbReference>
<keyword evidence="2" id="KW-0408">Iron</keyword>
<dbReference type="CDD" id="cd00487">
    <property type="entry name" value="Pep_deformylase"/>
    <property type="match status" value="1"/>
</dbReference>
<dbReference type="EMBL" id="LUAW01000001">
    <property type="protein sequence ID" value="KYQ73721.1"/>
    <property type="molecule type" value="Genomic_DNA"/>
</dbReference>
<evidence type="ECO:0000256" key="2">
    <source>
        <dbReference type="HAMAP-Rule" id="MF_00163"/>
    </source>
</evidence>
<evidence type="ECO:0000313" key="3">
    <source>
        <dbReference type="EMBL" id="KYQ73721.1"/>
    </source>
</evidence>
<name>A0A151Y6Q1_9GAMM</name>
<dbReference type="RefSeq" id="WP_067665481.1">
    <property type="nucleotide sequence ID" value="NZ_CBCSIK010000001.1"/>
</dbReference>
<dbReference type="GO" id="GO:0006412">
    <property type="term" value="P:translation"/>
    <property type="evidence" value="ECO:0007669"/>
    <property type="project" value="UniProtKB-UniRule"/>
</dbReference>
<keyword evidence="2" id="KW-0378">Hydrolase</keyword>
<keyword evidence="2" id="KW-0479">Metal-binding</keyword>
<dbReference type="PANTHER" id="PTHR10458">
    <property type="entry name" value="PEPTIDE DEFORMYLASE"/>
    <property type="match status" value="1"/>
</dbReference>
<dbReference type="InterPro" id="IPR036821">
    <property type="entry name" value="Peptide_deformylase_sf"/>
</dbReference>
<dbReference type="InterPro" id="IPR023635">
    <property type="entry name" value="Peptide_deformylase"/>
</dbReference>
<dbReference type="Proteomes" id="UP000076276">
    <property type="component" value="Unassembled WGS sequence"/>
</dbReference>
<feature type="active site" evidence="2">
    <location>
        <position position="146"/>
    </location>
</feature>
<dbReference type="GO" id="GO:0042586">
    <property type="term" value="F:peptide deformylase activity"/>
    <property type="evidence" value="ECO:0007669"/>
    <property type="project" value="UniProtKB-UniRule"/>
</dbReference>
<feature type="binding site" evidence="2">
    <location>
        <position position="149"/>
    </location>
    <ligand>
        <name>Fe cation</name>
        <dbReference type="ChEBI" id="CHEBI:24875"/>
    </ligand>
</feature>
<proteinExistence type="inferred from homology"/>
<sequence length="161" mass="17562">MSTVLPVAQRGEAILSLTAAPVADQEFGTAWLHALAQALQATMLERNGVGIAAPQVYVSKRVIIVASRPNLRYPDAPDMQAVVMVNPEILHMSEQYVLGEEGCLSVPNERGQVARAEQIQVRYFSLDGKPVTAEFSGFPARIVQHEVDHLNSILFVERLGA</sequence>
<dbReference type="HAMAP" id="MF_00163">
    <property type="entry name" value="Pep_deformylase"/>
    <property type="match status" value="1"/>
</dbReference>
<protein>
    <recommendedName>
        <fullName evidence="2">Peptide deformylase</fullName>
        <shortName evidence="2">PDF</shortName>
        <ecNumber evidence="2">3.5.1.88</ecNumber>
    </recommendedName>
    <alternativeName>
        <fullName evidence="2">Polypeptide deformylase</fullName>
    </alternativeName>
</protein>
<dbReference type="STRING" id="1806892.AZH43_00995"/>
<feature type="binding site" evidence="2">
    <location>
        <position position="145"/>
    </location>
    <ligand>
        <name>Fe cation</name>
        <dbReference type="ChEBI" id="CHEBI:24875"/>
    </ligand>
</feature>
<comment type="catalytic activity">
    <reaction evidence="2">
        <text>N-terminal N-formyl-L-methionyl-[peptide] + H2O = N-terminal L-methionyl-[peptide] + formate</text>
        <dbReference type="Rhea" id="RHEA:24420"/>
        <dbReference type="Rhea" id="RHEA-COMP:10639"/>
        <dbReference type="Rhea" id="RHEA-COMP:10640"/>
        <dbReference type="ChEBI" id="CHEBI:15377"/>
        <dbReference type="ChEBI" id="CHEBI:15740"/>
        <dbReference type="ChEBI" id="CHEBI:49298"/>
        <dbReference type="ChEBI" id="CHEBI:64731"/>
        <dbReference type="EC" id="3.5.1.88"/>
    </reaction>
</comment>
<dbReference type="SUPFAM" id="SSF56420">
    <property type="entry name" value="Peptide deformylase"/>
    <property type="match status" value="1"/>
</dbReference>
<evidence type="ECO:0000313" key="4">
    <source>
        <dbReference type="Proteomes" id="UP000076276"/>
    </source>
</evidence>
<comment type="similarity">
    <text evidence="1 2">Belongs to the polypeptide deformylase family.</text>
</comment>
<comment type="caution">
    <text evidence="3">The sequence shown here is derived from an EMBL/GenBank/DDBJ whole genome shotgun (WGS) entry which is preliminary data.</text>
</comment>